<dbReference type="RefSeq" id="WP_143262414.1">
    <property type="nucleotide sequence ID" value="NZ_JYMX02000008.1"/>
</dbReference>
<dbReference type="EMBL" id="JYMX02000008">
    <property type="protein sequence ID" value="MCW3712119.1"/>
    <property type="molecule type" value="Genomic_DNA"/>
</dbReference>
<comment type="caution">
    <text evidence="1">The sequence shown here is derived from an EMBL/GenBank/DDBJ whole genome shotgun (WGS) entry which is preliminary data.</text>
</comment>
<sequence>MDLLTSTKSGGKNFDCSRNQLTSLMGAPQTGGGYFDCSRNQLTTLEGAPQTVKEKFSCGGNKLGSLVGAPQTVGGHFTCYGNQLTSLEGAPQKVSGVFECERNNLSLAEIAHFKALREGSIRIGYCDYTDEEIDKAVKIIKLHEHLNQTIKQKDNLPMARAVSNVQVSATRTGKLKI</sequence>
<organism evidence="1 2">
    <name type="scientific">Burkholderia cenocepacia</name>
    <dbReference type="NCBI Taxonomy" id="95486"/>
    <lineage>
        <taxon>Bacteria</taxon>
        <taxon>Pseudomonadati</taxon>
        <taxon>Pseudomonadota</taxon>
        <taxon>Betaproteobacteria</taxon>
        <taxon>Burkholderiales</taxon>
        <taxon>Burkholderiaceae</taxon>
        <taxon>Burkholderia</taxon>
        <taxon>Burkholderia cepacia complex</taxon>
    </lineage>
</organism>
<dbReference type="Gene3D" id="3.80.10.10">
    <property type="entry name" value="Ribonuclease Inhibitor"/>
    <property type="match status" value="1"/>
</dbReference>
<proteinExistence type="predicted"/>
<reference evidence="1 2" key="1">
    <citation type="journal article" date="2017" name="Front. Microbiol.">
        <title>Genomics reveals a unique clone of Burkholderia cenocepacia harbouring an actively excising novel genomic island.</title>
        <authorList>
            <person name="Patil P."/>
            <person name="Mali S."/>
            <person name="Midha S."/>
            <person name="Gautam V."/>
            <person name="Dash L."/>
            <person name="Kumar S."/>
            <person name="Shastri J."/>
            <person name="Singhal L."/>
            <person name="Patil P.B."/>
        </authorList>
    </citation>
    <scope>NUCLEOTIDE SEQUENCE [LARGE SCALE GENOMIC DNA]</scope>
    <source>
        <strain evidence="1 2">BC-19</strain>
    </source>
</reference>
<protein>
    <submittedName>
        <fullName evidence="1">Uncharacterized protein</fullName>
    </submittedName>
</protein>
<name>A0ABD4UDM1_9BURK</name>
<accession>A0ABD4UDM1</accession>
<gene>
    <name evidence="1" type="ORF">UE95_012555</name>
</gene>
<reference evidence="1 2" key="2">
    <citation type="journal article" date="2017" name="Front. Microbiol.">
        <title>Genomics Reveals a Unique Clone of Burkholderia cenocepacia Harboring an Actively Excising Novel Genomic Island.</title>
        <authorList>
            <person name="Patil P.P."/>
            <person name="Mali S."/>
            <person name="Midha S."/>
            <person name="Gautam V."/>
            <person name="Dash L."/>
            <person name="Kumar S."/>
            <person name="Shastri J."/>
            <person name="Singhal L."/>
            <person name="Patil P.B."/>
        </authorList>
    </citation>
    <scope>NUCLEOTIDE SEQUENCE [LARGE SCALE GENOMIC DNA]</scope>
    <source>
        <strain evidence="1 2">BC-19</strain>
    </source>
</reference>
<dbReference type="AlphaFoldDB" id="A0ABD4UDM1"/>
<dbReference type="Proteomes" id="UP000191686">
    <property type="component" value="Unassembled WGS sequence"/>
</dbReference>
<evidence type="ECO:0000313" key="1">
    <source>
        <dbReference type="EMBL" id="MCW3712119.1"/>
    </source>
</evidence>
<dbReference type="InterPro" id="IPR032675">
    <property type="entry name" value="LRR_dom_sf"/>
</dbReference>
<evidence type="ECO:0000313" key="2">
    <source>
        <dbReference type="Proteomes" id="UP000191686"/>
    </source>
</evidence>